<dbReference type="Proteomes" id="UP000025227">
    <property type="component" value="Unplaced"/>
</dbReference>
<keyword evidence="2" id="KW-1185">Reference proteome</keyword>
<dbReference type="OrthoDB" id="10260024at2759"/>
<evidence type="ECO:0000313" key="2">
    <source>
        <dbReference type="Proteomes" id="UP000025227"/>
    </source>
</evidence>
<dbReference type="Pfam" id="PF14956">
    <property type="entry name" value="DUF4505"/>
    <property type="match status" value="1"/>
</dbReference>
<dbReference type="PANTHER" id="PTHR31449">
    <property type="entry name" value="UPF0598 PROTEIN C8ORF82"/>
    <property type="match status" value="1"/>
</dbReference>
<dbReference type="AlphaFoldDB" id="A0A7I4XYZ9"/>
<evidence type="ECO:0000256" key="1">
    <source>
        <dbReference type="ARBA" id="ARBA00006322"/>
    </source>
</evidence>
<name>A0A7I4XYZ9_HAECO</name>
<proteinExistence type="inferred from homology"/>
<organism evidence="2 3">
    <name type="scientific">Haemonchus contortus</name>
    <name type="common">Barber pole worm</name>
    <dbReference type="NCBI Taxonomy" id="6289"/>
    <lineage>
        <taxon>Eukaryota</taxon>
        <taxon>Metazoa</taxon>
        <taxon>Ecdysozoa</taxon>
        <taxon>Nematoda</taxon>
        <taxon>Chromadorea</taxon>
        <taxon>Rhabditida</taxon>
        <taxon>Rhabditina</taxon>
        <taxon>Rhabditomorpha</taxon>
        <taxon>Strongyloidea</taxon>
        <taxon>Trichostrongylidae</taxon>
        <taxon>Haemonchus</taxon>
    </lineage>
</organism>
<dbReference type="WBParaSite" id="HCON_00023720-00001">
    <property type="protein sequence ID" value="HCON_00023720-00001"/>
    <property type="gene ID" value="HCON_00023720"/>
</dbReference>
<evidence type="ECO:0000313" key="3">
    <source>
        <dbReference type="WBParaSite" id="HCON_00023720-00001"/>
    </source>
</evidence>
<dbReference type="OMA" id="PIVFTEI"/>
<dbReference type="PANTHER" id="PTHR31449:SF3">
    <property type="entry name" value="UPF0598 PROTEIN C8ORF82"/>
    <property type="match status" value="1"/>
</dbReference>
<protein>
    <submittedName>
        <fullName evidence="3">UPF0598 protein CG30010</fullName>
    </submittedName>
</protein>
<dbReference type="InterPro" id="IPR028108">
    <property type="entry name" value="DUF4505"/>
</dbReference>
<comment type="similarity">
    <text evidence="1">Belongs to the UPF0598 family.</text>
</comment>
<accession>A0A7I4XYZ9</accession>
<sequence>MFLTNCRNIAYKQGQYVGKIREYFYYISHEGMLFLDDSRSKNFTSAYKVSQRNTDFLNFFYKQLRLNDTDRYRDTFPYVSRCGREHNFLRCDDRPIVFTEIVDNGTMMRIGQSTRTYPFQPTSLSMLSNGRLYHKAHFEEYGLIMSKTADKLFPLFTFDEHGFPTKFRWKGEIFELTNEIRKQVEP</sequence>
<reference evidence="3" key="1">
    <citation type="submission" date="2020-12" db="UniProtKB">
        <authorList>
            <consortium name="WormBaseParasite"/>
        </authorList>
    </citation>
    <scope>IDENTIFICATION</scope>
    <source>
        <strain evidence="3">MHco3</strain>
    </source>
</reference>